<gene>
    <name evidence="2" type="ORF">DPMN_003473</name>
</gene>
<sequence length="81" mass="8892">MEASSSVAVPTMVYRAKQPDTTSKVKVTLRKTPIEFGFDSSKFFMPRRRLLSILVLILQSPGVLHPTVFLAAGGAIKEKPC</sequence>
<dbReference type="Proteomes" id="UP000828390">
    <property type="component" value="Unassembled WGS sequence"/>
</dbReference>
<feature type="transmembrane region" description="Helical" evidence="1">
    <location>
        <begin position="50"/>
        <end position="76"/>
    </location>
</feature>
<name>A0A9D4RUS2_DREPO</name>
<evidence type="ECO:0000313" key="3">
    <source>
        <dbReference type="Proteomes" id="UP000828390"/>
    </source>
</evidence>
<keyword evidence="3" id="KW-1185">Reference proteome</keyword>
<comment type="caution">
    <text evidence="2">The sequence shown here is derived from an EMBL/GenBank/DDBJ whole genome shotgun (WGS) entry which is preliminary data.</text>
</comment>
<protein>
    <submittedName>
        <fullName evidence="2">Uncharacterized protein</fullName>
    </submittedName>
</protein>
<evidence type="ECO:0000313" key="2">
    <source>
        <dbReference type="EMBL" id="KAH3879570.1"/>
    </source>
</evidence>
<dbReference type="AlphaFoldDB" id="A0A9D4RUS2"/>
<keyword evidence="1" id="KW-0472">Membrane</keyword>
<reference evidence="2" key="1">
    <citation type="journal article" date="2019" name="bioRxiv">
        <title>The Genome of the Zebra Mussel, Dreissena polymorpha: A Resource for Invasive Species Research.</title>
        <authorList>
            <person name="McCartney M.A."/>
            <person name="Auch B."/>
            <person name="Kono T."/>
            <person name="Mallez S."/>
            <person name="Zhang Y."/>
            <person name="Obille A."/>
            <person name="Becker A."/>
            <person name="Abrahante J.E."/>
            <person name="Garbe J."/>
            <person name="Badalamenti J.P."/>
            <person name="Herman A."/>
            <person name="Mangelson H."/>
            <person name="Liachko I."/>
            <person name="Sullivan S."/>
            <person name="Sone E.D."/>
            <person name="Koren S."/>
            <person name="Silverstein K.A.T."/>
            <person name="Beckman K.B."/>
            <person name="Gohl D.M."/>
        </authorList>
    </citation>
    <scope>NUCLEOTIDE SEQUENCE</scope>
    <source>
        <strain evidence="2">Duluth1</strain>
        <tissue evidence="2">Whole animal</tissue>
    </source>
</reference>
<keyword evidence="1" id="KW-0812">Transmembrane</keyword>
<proteinExistence type="predicted"/>
<accession>A0A9D4RUS2</accession>
<evidence type="ECO:0000256" key="1">
    <source>
        <dbReference type="SAM" id="Phobius"/>
    </source>
</evidence>
<keyword evidence="1" id="KW-1133">Transmembrane helix</keyword>
<organism evidence="2 3">
    <name type="scientific">Dreissena polymorpha</name>
    <name type="common">Zebra mussel</name>
    <name type="synonym">Mytilus polymorpha</name>
    <dbReference type="NCBI Taxonomy" id="45954"/>
    <lineage>
        <taxon>Eukaryota</taxon>
        <taxon>Metazoa</taxon>
        <taxon>Spiralia</taxon>
        <taxon>Lophotrochozoa</taxon>
        <taxon>Mollusca</taxon>
        <taxon>Bivalvia</taxon>
        <taxon>Autobranchia</taxon>
        <taxon>Heteroconchia</taxon>
        <taxon>Euheterodonta</taxon>
        <taxon>Imparidentia</taxon>
        <taxon>Neoheterodontei</taxon>
        <taxon>Myida</taxon>
        <taxon>Dreissenoidea</taxon>
        <taxon>Dreissenidae</taxon>
        <taxon>Dreissena</taxon>
    </lineage>
</organism>
<dbReference type="EMBL" id="JAIWYP010000001">
    <property type="protein sequence ID" value="KAH3879570.1"/>
    <property type="molecule type" value="Genomic_DNA"/>
</dbReference>
<reference evidence="2" key="2">
    <citation type="submission" date="2020-11" db="EMBL/GenBank/DDBJ databases">
        <authorList>
            <person name="McCartney M.A."/>
            <person name="Auch B."/>
            <person name="Kono T."/>
            <person name="Mallez S."/>
            <person name="Becker A."/>
            <person name="Gohl D.M."/>
            <person name="Silverstein K.A.T."/>
            <person name="Koren S."/>
            <person name="Bechman K.B."/>
            <person name="Herman A."/>
            <person name="Abrahante J.E."/>
            <person name="Garbe J."/>
        </authorList>
    </citation>
    <scope>NUCLEOTIDE SEQUENCE</scope>
    <source>
        <strain evidence="2">Duluth1</strain>
        <tissue evidence="2">Whole animal</tissue>
    </source>
</reference>